<protein>
    <submittedName>
        <fullName evidence="3">Uncharacterized protein</fullName>
    </submittedName>
</protein>
<feature type="transmembrane region" description="Helical" evidence="2">
    <location>
        <begin position="155"/>
        <end position="172"/>
    </location>
</feature>
<dbReference type="AlphaFoldDB" id="A0A1C5GW04"/>
<evidence type="ECO:0000313" key="4">
    <source>
        <dbReference type="Proteomes" id="UP000198217"/>
    </source>
</evidence>
<dbReference type="Proteomes" id="UP000198217">
    <property type="component" value="Chromosome I"/>
</dbReference>
<evidence type="ECO:0000256" key="2">
    <source>
        <dbReference type="SAM" id="Phobius"/>
    </source>
</evidence>
<keyword evidence="4" id="KW-1185">Reference proteome</keyword>
<organism evidence="3 4">
    <name type="scientific">Micromonospora echinaurantiaca</name>
    <dbReference type="NCBI Taxonomy" id="47857"/>
    <lineage>
        <taxon>Bacteria</taxon>
        <taxon>Bacillati</taxon>
        <taxon>Actinomycetota</taxon>
        <taxon>Actinomycetes</taxon>
        <taxon>Micromonosporales</taxon>
        <taxon>Micromonosporaceae</taxon>
        <taxon>Micromonospora</taxon>
    </lineage>
</organism>
<name>A0A1C5GW04_9ACTN</name>
<feature type="transmembrane region" description="Helical" evidence="2">
    <location>
        <begin position="105"/>
        <end position="123"/>
    </location>
</feature>
<proteinExistence type="predicted"/>
<reference evidence="3 4" key="1">
    <citation type="submission" date="2016-06" db="EMBL/GenBank/DDBJ databases">
        <authorList>
            <person name="Kjaerup R.B."/>
            <person name="Dalgaard T.S."/>
            <person name="Juul-Madsen H.R."/>
        </authorList>
    </citation>
    <scope>NUCLEOTIDE SEQUENCE [LARGE SCALE GENOMIC DNA]</scope>
    <source>
        <strain evidence="3 4">DSM 43904</strain>
    </source>
</reference>
<dbReference type="EMBL" id="LT607750">
    <property type="protein sequence ID" value="SCG37965.1"/>
    <property type="molecule type" value="Genomic_DNA"/>
</dbReference>
<accession>A0A1C5GW04</accession>
<evidence type="ECO:0000313" key="3">
    <source>
        <dbReference type="EMBL" id="SCG37965.1"/>
    </source>
</evidence>
<feature type="transmembrane region" description="Helical" evidence="2">
    <location>
        <begin position="48"/>
        <end position="67"/>
    </location>
</feature>
<feature type="transmembrane region" description="Helical" evidence="2">
    <location>
        <begin position="73"/>
        <end position="93"/>
    </location>
</feature>
<dbReference type="RefSeq" id="WP_088992289.1">
    <property type="nucleotide sequence ID" value="NZ_LT607750.1"/>
</dbReference>
<sequence>MSTDTAQATTADPTSTGSVGPPVAGPVAVESRQAAAAVGSASDRGARIVVVAIALAWHAAIGLPAVLAARADLAAPAVVAAGWLVVAATGALAGVRLLRGAPLPAWPLAALLLVVDVAVFAAAGERQLFTAANWVWGTLGWFFVLVLWGRRVIGLLALLAAHSLIALAAVLGHDATAPADLARYAMYVYGTLSLPVAVFVGGAVIATLARERAASAAAAHAMAAERDAAERARRDRRDRLALVSGTAEQVLAELADGRADPADPDVQRRCVLAAARLRRLIAESDDVPDPLLHELRAAADLAERGGLPIDLVTMGTPPPLPVEVRRRLVDPPTAALAGARDWARLTVVAGPEEVVVSLVTPDRAGPATGPPPACGDGGDLVELRYEDDGEITWTQTRWRR</sequence>
<feature type="region of interest" description="Disordered" evidence="1">
    <location>
        <begin position="1"/>
        <end position="23"/>
    </location>
</feature>
<gene>
    <name evidence="3" type="ORF">GA0070609_0499</name>
</gene>
<keyword evidence="2" id="KW-0472">Membrane</keyword>
<keyword evidence="2" id="KW-0812">Transmembrane</keyword>
<keyword evidence="2" id="KW-1133">Transmembrane helix</keyword>
<feature type="transmembrane region" description="Helical" evidence="2">
    <location>
        <begin position="184"/>
        <end position="209"/>
    </location>
</feature>
<feature type="transmembrane region" description="Helical" evidence="2">
    <location>
        <begin position="129"/>
        <end position="148"/>
    </location>
</feature>
<evidence type="ECO:0000256" key="1">
    <source>
        <dbReference type="SAM" id="MobiDB-lite"/>
    </source>
</evidence>